<dbReference type="FunFam" id="1.25.40.10:FF:000344">
    <property type="entry name" value="Pentatricopeptide repeat-containing protein"/>
    <property type="match status" value="1"/>
</dbReference>
<dbReference type="FunFam" id="1.25.40.10:FF:000073">
    <property type="entry name" value="Pentatricopeptide repeat-containing protein chloroplastic"/>
    <property type="match status" value="1"/>
</dbReference>
<evidence type="ECO:0008006" key="5">
    <source>
        <dbReference type="Google" id="ProtNLM"/>
    </source>
</evidence>
<dbReference type="Gene3D" id="1.25.40.10">
    <property type="entry name" value="Tetratricopeptide repeat domain"/>
    <property type="match status" value="3"/>
</dbReference>
<feature type="repeat" description="PPR" evidence="2">
    <location>
        <begin position="426"/>
        <end position="456"/>
    </location>
</feature>
<dbReference type="PANTHER" id="PTHR47926">
    <property type="entry name" value="PENTATRICOPEPTIDE REPEAT-CONTAINING PROTEIN"/>
    <property type="match status" value="1"/>
</dbReference>
<dbReference type="FunFam" id="1.25.40.10:FF:000627">
    <property type="entry name" value="Pentatricopeptide repeat-containing protein"/>
    <property type="match status" value="1"/>
</dbReference>
<dbReference type="GO" id="GO:0009451">
    <property type="term" value="P:RNA modification"/>
    <property type="evidence" value="ECO:0007669"/>
    <property type="project" value="InterPro"/>
</dbReference>
<dbReference type="OMA" id="CAINDEQ"/>
<feature type="repeat" description="PPR" evidence="2">
    <location>
        <begin position="220"/>
        <end position="254"/>
    </location>
</feature>
<gene>
    <name evidence="3" type="ORF">AMTR_s00099p00036710</name>
</gene>
<dbReference type="Pfam" id="PF13041">
    <property type="entry name" value="PPR_2"/>
    <property type="match status" value="3"/>
</dbReference>
<evidence type="ECO:0000256" key="1">
    <source>
        <dbReference type="ARBA" id="ARBA00022737"/>
    </source>
</evidence>
<proteinExistence type="predicted"/>
<dbReference type="Pfam" id="PF01535">
    <property type="entry name" value="PPR"/>
    <property type="match status" value="3"/>
</dbReference>
<evidence type="ECO:0000313" key="4">
    <source>
        <dbReference type="Proteomes" id="UP000017836"/>
    </source>
</evidence>
<dbReference type="SUPFAM" id="SSF48452">
    <property type="entry name" value="TPR-like"/>
    <property type="match status" value="2"/>
</dbReference>
<dbReference type="InterPro" id="IPR011990">
    <property type="entry name" value="TPR-like_helical_dom_sf"/>
</dbReference>
<sequence>MLPASLFGRPKTWATTLSISLQSSIKVFTDKGQFDKAFNAFSLLHHHGFPPNPHSLSSLIHACGTLKSLSSGKQLHAQIITLGHDHNNPLIITRLVTMYCKCGSLHDAHLIAQNPLSSDVIPWNVLIASYVRDGFFREAIDAYKQLEKIGVDPDNFTFPSVLKACGEESDLRMGREIHKCVERSCLNWSVFVHNSLVAMYAKCGEIKTARKVFDEMMERDVISWNAIIGGYAQLGQWNEAFQMFDSMHTNGLEANTVTWNTVLGGNVQTRNHIGALRLISHMRCKLVELDYVTLTIGLSACSHMGCVKLGKEIHASTIRFLFYDIETITNALITMYSRCGALDDAYILFMRIKSRSLITWNAMIAGYAHSALCEETSFLFREMVFSDYKPNFVTIASVLPLCARVANLQHGKELHSYIIKNKFEPHLLIWNSLVDMYAKSGRISESHKLFDRMQERDEVTYTVLIAGYGMQGKGNEALKLFNEMLKHKIKPDHITMVVEICRVISLAAKLEVPGLPHKFYRLKVNTF</sequence>
<reference evidence="4" key="1">
    <citation type="journal article" date="2013" name="Science">
        <title>The Amborella genome and the evolution of flowering plants.</title>
        <authorList>
            <consortium name="Amborella Genome Project"/>
        </authorList>
    </citation>
    <scope>NUCLEOTIDE SEQUENCE [LARGE SCALE GENOMIC DNA]</scope>
</reference>
<feature type="repeat" description="PPR" evidence="2">
    <location>
        <begin position="356"/>
        <end position="390"/>
    </location>
</feature>
<evidence type="ECO:0000256" key="2">
    <source>
        <dbReference type="PROSITE-ProRule" id="PRU00708"/>
    </source>
</evidence>
<dbReference type="AlphaFoldDB" id="W1NVP5"/>
<dbReference type="PROSITE" id="PS51375">
    <property type="entry name" value="PPR"/>
    <property type="match status" value="6"/>
</dbReference>
<dbReference type="Proteomes" id="UP000017836">
    <property type="component" value="Unassembled WGS sequence"/>
</dbReference>
<accession>W1NVP5</accession>
<dbReference type="HOGENOM" id="CLU_002706_0_2_1"/>
<dbReference type="InterPro" id="IPR002885">
    <property type="entry name" value="PPR_rpt"/>
</dbReference>
<protein>
    <recommendedName>
        <fullName evidence="5">Pentacotripeptide-repeat region of PRORP domain-containing protein</fullName>
    </recommendedName>
</protein>
<dbReference type="EMBL" id="KI394994">
    <property type="protein sequence ID" value="ERM99667.1"/>
    <property type="molecule type" value="Genomic_DNA"/>
</dbReference>
<name>W1NVP5_AMBTC</name>
<dbReference type="NCBIfam" id="TIGR00756">
    <property type="entry name" value="PPR"/>
    <property type="match status" value="6"/>
</dbReference>
<dbReference type="Gramene" id="ERM99667">
    <property type="protein sequence ID" value="ERM99667"/>
    <property type="gene ID" value="AMTR_s00099p00036710"/>
</dbReference>
<organism evidence="3 4">
    <name type="scientific">Amborella trichopoda</name>
    <dbReference type="NCBI Taxonomy" id="13333"/>
    <lineage>
        <taxon>Eukaryota</taxon>
        <taxon>Viridiplantae</taxon>
        <taxon>Streptophyta</taxon>
        <taxon>Embryophyta</taxon>
        <taxon>Tracheophyta</taxon>
        <taxon>Spermatophyta</taxon>
        <taxon>Magnoliopsida</taxon>
        <taxon>Amborellales</taxon>
        <taxon>Amborellaceae</taxon>
        <taxon>Amborella</taxon>
    </lineage>
</organism>
<dbReference type="InterPro" id="IPR046960">
    <property type="entry name" value="PPR_At4g14850-like_plant"/>
</dbReference>
<evidence type="ECO:0000313" key="3">
    <source>
        <dbReference type="EMBL" id="ERM99667.1"/>
    </source>
</evidence>
<feature type="repeat" description="PPR" evidence="2">
    <location>
        <begin position="189"/>
        <end position="219"/>
    </location>
</feature>
<dbReference type="PANTHER" id="PTHR47926:SF375">
    <property type="entry name" value="PENTATRICOPEPTIDE REPEAT-CONTAINING PROTEIN"/>
    <property type="match status" value="1"/>
</dbReference>
<dbReference type="GO" id="GO:0003723">
    <property type="term" value="F:RNA binding"/>
    <property type="evidence" value="ECO:0007669"/>
    <property type="project" value="InterPro"/>
</dbReference>
<keyword evidence="4" id="KW-1185">Reference proteome</keyword>
<dbReference type="eggNOG" id="KOG4197">
    <property type="taxonomic scope" value="Eukaryota"/>
</dbReference>
<feature type="repeat" description="PPR" evidence="2">
    <location>
        <begin position="119"/>
        <end position="153"/>
    </location>
</feature>
<keyword evidence="1" id="KW-0677">Repeat</keyword>
<feature type="repeat" description="PPR" evidence="2">
    <location>
        <begin position="457"/>
        <end position="491"/>
    </location>
</feature>